<keyword evidence="1" id="KW-1133">Transmembrane helix</keyword>
<evidence type="ECO:0000313" key="4">
    <source>
        <dbReference type="Proteomes" id="UP000177811"/>
    </source>
</evidence>
<dbReference type="InterPro" id="IPR035681">
    <property type="entry name" value="ComA-like_MBL"/>
</dbReference>
<dbReference type="InterPro" id="IPR036866">
    <property type="entry name" value="RibonucZ/Hydroxyglut_hydro"/>
</dbReference>
<feature type="domain" description="Metallo-beta-lactamase" evidence="2">
    <location>
        <begin position="45"/>
        <end position="244"/>
    </location>
</feature>
<dbReference type="InterPro" id="IPR052159">
    <property type="entry name" value="Competence_DNA_uptake"/>
</dbReference>
<evidence type="ECO:0000313" key="3">
    <source>
        <dbReference type="EMBL" id="OHA03323.1"/>
    </source>
</evidence>
<dbReference type="Pfam" id="PF00753">
    <property type="entry name" value="Lactamase_B"/>
    <property type="match status" value="1"/>
</dbReference>
<accession>A0A1G2KVA3</accession>
<dbReference type="Gene3D" id="3.60.15.10">
    <property type="entry name" value="Ribonuclease Z/Hydroxyacylglutathione hydrolase-like"/>
    <property type="match status" value="1"/>
</dbReference>
<dbReference type="PANTHER" id="PTHR30619">
    <property type="entry name" value="DNA INTERNALIZATION/COMPETENCE PROTEIN COMEC/REC2"/>
    <property type="match status" value="1"/>
</dbReference>
<dbReference type="SMART" id="SM00849">
    <property type="entry name" value="Lactamase_B"/>
    <property type="match status" value="1"/>
</dbReference>
<organism evidence="3 4">
    <name type="scientific">Candidatus Sungbacteria bacterium RIFCSPHIGHO2_02_FULL_51_29</name>
    <dbReference type="NCBI Taxonomy" id="1802273"/>
    <lineage>
        <taxon>Bacteria</taxon>
        <taxon>Candidatus Sungiibacteriota</taxon>
    </lineage>
</organism>
<keyword evidence="1" id="KW-0812">Transmembrane</keyword>
<dbReference type="SUPFAM" id="SSF56281">
    <property type="entry name" value="Metallo-hydrolase/oxidoreductase"/>
    <property type="match status" value="1"/>
</dbReference>
<dbReference type="AlphaFoldDB" id="A0A1G2KVA3"/>
<protein>
    <recommendedName>
        <fullName evidence="2">Metallo-beta-lactamase domain-containing protein</fullName>
    </recommendedName>
</protein>
<proteinExistence type="predicted"/>
<feature type="transmembrane region" description="Helical" evidence="1">
    <location>
        <begin position="7"/>
        <end position="27"/>
    </location>
</feature>
<gene>
    <name evidence="3" type="ORF">A3C16_01455</name>
</gene>
<dbReference type="EMBL" id="MHQL01000017">
    <property type="protein sequence ID" value="OHA03323.1"/>
    <property type="molecule type" value="Genomic_DNA"/>
</dbReference>
<keyword evidence="1" id="KW-0472">Membrane</keyword>
<dbReference type="InterPro" id="IPR001279">
    <property type="entry name" value="Metallo-B-lactamas"/>
</dbReference>
<dbReference type="CDD" id="cd07731">
    <property type="entry name" value="ComA-like_MBL-fold"/>
    <property type="match status" value="1"/>
</dbReference>
<evidence type="ECO:0000259" key="2">
    <source>
        <dbReference type="SMART" id="SM00849"/>
    </source>
</evidence>
<dbReference type="PANTHER" id="PTHR30619:SF1">
    <property type="entry name" value="RECOMBINATION PROTEIN 2"/>
    <property type="match status" value="1"/>
</dbReference>
<evidence type="ECO:0000256" key="1">
    <source>
        <dbReference type="SAM" id="Phobius"/>
    </source>
</evidence>
<reference evidence="3 4" key="1">
    <citation type="journal article" date="2016" name="Nat. Commun.">
        <title>Thousands of microbial genomes shed light on interconnected biogeochemical processes in an aquifer system.</title>
        <authorList>
            <person name="Anantharaman K."/>
            <person name="Brown C.T."/>
            <person name="Hug L.A."/>
            <person name="Sharon I."/>
            <person name="Castelle C.J."/>
            <person name="Probst A.J."/>
            <person name="Thomas B.C."/>
            <person name="Singh A."/>
            <person name="Wilkins M.J."/>
            <person name="Karaoz U."/>
            <person name="Brodie E.L."/>
            <person name="Williams K.H."/>
            <person name="Hubbard S.S."/>
            <person name="Banfield J.F."/>
        </authorList>
    </citation>
    <scope>NUCLEOTIDE SEQUENCE [LARGE SCALE GENOMIC DNA]</scope>
</reference>
<sequence length="288" mass="31259">MKGVKHIHVAVVVCTVVSVVIIWAAVFQVEAGWGETRLTVFDVGQGDAVFVETPSGKQMLVDGGPDGSVLSRLGNAMPFWDRSIDILVISHPHSDHLTGAIEVLKRYDVGLVVESGVEYSTAEYEEWQRVVEASGAPIHIARAGEVIEFGDGVRFEIFLPAHAFVGASLKNVHDAMVVGRLVFASSSALLMGDAEASEEYQMMYAAEDLFTDILKVGHHGSKTSTSEPFLRAVSPDIAIISSGRKNRYGHPNQGVLDRLGMFDVSLFRTDSDGSITFTTGGHEWIQEK</sequence>
<name>A0A1G2KVA3_9BACT</name>
<comment type="caution">
    <text evidence="3">The sequence shown here is derived from an EMBL/GenBank/DDBJ whole genome shotgun (WGS) entry which is preliminary data.</text>
</comment>
<dbReference type="Proteomes" id="UP000177811">
    <property type="component" value="Unassembled WGS sequence"/>
</dbReference>